<dbReference type="GO" id="GO:0051999">
    <property type="term" value="P:mannosyl-inositol phosphorylceramide biosynthetic process"/>
    <property type="evidence" value="ECO:0007669"/>
    <property type="project" value="TreeGrafter"/>
</dbReference>
<dbReference type="PANTHER" id="PTHR32385">
    <property type="entry name" value="MANNOSYL PHOSPHORYLINOSITOL CERAMIDE SYNTHASE"/>
    <property type="match status" value="1"/>
</dbReference>
<reference evidence="5 6" key="1">
    <citation type="submission" date="2017-06" db="EMBL/GenBank/DDBJ databases">
        <title>Ant-infecting Ophiocordyceps genomes reveal a high diversity of potential behavioral manipulation genes and a possible major role for enterotoxins.</title>
        <authorList>
            <person name="De Bekker C."/>
            <person name="Evans H.C."/>
            <person name="Brachmann A."/>
            <person name="Hughes D.P."/>
        </authorList>
    </citation>
    <scope>NUCLEOTIDE SEQUENCE [LARGE SCALE GENOMIC DNA]</scope>
    <source>
        <strain evidence="5 6">Map16</strain>
    </source>
</reference>
<dbReference type="EMBL" id="NJES01000201">
    <property type="protein sequence ID" value="PHH75711.1"/>
    <property type="molecule type" value="Genomic_DNA"/>
</dbReference>
<dbReference type="InterPro" id="IPR051706">
    <property type="entry name" value="Glycosyltransferase_domain"/>
</dbReference>
<comment type="caution">
    <text evidence="5">The sequence shown here is derived from an EMBL/GenBank/DDBJ whole genome shotgun (WGS) entry which is preliminary data.</text>
</comment>
<evidence type="ECO:0000313" key="6">
    <source>
        <dbReference type="Proteomes" id="UP000226431"/>
    </source>
</evidence>
<dbReference type="Gene3D" id="3.90.550.20">
    <property type="match status" value="1"/>
</dbReference>
<keyword evidence="3" id="KW-1133">Transmembrane helix</keyword>
<dbReference type="InterPro" id="IPR029044">
    <property type="entry name" value="Nucleotide-diphossugar_trans"/>
</dbReference>
<evidence type="ECO:0000256" key="2">
    <source>
        <dbReference type="ARBA" id="ARBA00022679"/>
    </source>
</evidence>
<name>A0A2C5Z968_9HYPO</name>
<dbReference type="GO" id="GO:0016020">
    <property type="term" value="C:membrane"/>
    <property type="evidence" value="ECO:0007669"/>
    <property type="project" value="GOC"/>
</dbReference>
<comment type="similarity">
    <text evidence="1">Belongs to the glycosyltransferase 32 family.</text>
</comment>
<dbReference type="GO" id="GO:0000030">
    <property type="term" value="F:mannosyltransferase activity"/>
    <property type="evidence" value="ECO:0007669"/>
    <property type="project" value="TreeGrafter"/>
</dbReference>
<feature type="transmembrane region" description="Helical" evidence="3">
    <location>
        <begin position="284"/>
        <end position="304"/>
    </location>
</feature>
<dbReference type="Pfam" id="PF04488">
    <property type="entry name" value="Gly_transf_sug"/>
    <property type="match status" value="1"/>
</dbReference>
<keyword evidence="4" id="KW-0732">Signal</keyword>
<evidence type="ECO:0000256" key="1">
    <source>
        <dbReference type="ARBA" id="ARBA00009003"/>
    </source>
</evidence>
<dbReference type="PANTHER" id="PTHR32385:SF15">
    <property type="entry name" value="INOSITOL PHOSPHOCERAMIDE MANNOSYLTRANSFERASE 1"/>
    <property type="match status" value="1"/>
</dbReference>
<dbReference type="Proteomes" id="UP000226431">
    <property type="component" value="Unassembled WGS sequence"/>
</dbReference>
<evidence type="ECO:0000256" key="3">
    <source>
        <dbReference type="SAM" id="Phobius"/>
    </source>
</evidence>
<dbReference type="OrthoDB" id="409543at2759"/>
<keyword evidence="3" id="KW-0472">Membrane</keyword>
<dbReference type="InterPro" id="IPR007577">
    <property type="entry name" value="GlycoTrfase_DXD_sugar-bd_CS"/>
</dbReference>
<protein>
    <recommendedName>
        <fullName evidence="7">Glycosyltransferase family 32 protein</fullName>
    </recommendedName>
</protein>
<keyword evidence="6" id="KW-1185">Reference proteome</keyword>
<feature type="chain" id="PRO_5012699679" description="Glycosyltransferase family 32 protein" evidence="4">
    <location>
        <begin position="27"/>
        <end position="334"/>
    </location>
</feature>
<proteinExistence type="inferred from homology"/>
<evidence type="ECO:0000256" key="4">
    <source>
        <dbReference type="SAM" id="SignalP"/>
    </source>
</evidence>
<organism evidence="5 6">
    <name type="scientific">Ophiocordyceps camponoti-rufipedis</name>
    <dbReference type="NCBI Taxonomy" id="2004952"/>
    <lineage>
        <taxon>Eukaryota</taxon>
        <taxon>Fungi</taxon>
        <taxon>Dikarya</taxon>
        <taxon>Ascomycota</taxon>
        <taxon>Pezizomycotina</taxon>
        <taxon>Sordariomycetes</taxon>
        <taxon>Hypocreomycetidae</taxon>
        <taxon>Hypocreales</taxon>
        <taxon>Ophiocordycipitaceae</taxon>
        <taxon>Ophiocordyceps</taxon>
    </lineage>
</organism>
<evidence type="ECO:0000313" key="5">
    <source>
        <dbReference type="EMBL" id="PHH75711.1"/>
    </source>
</evidence>
<keyword evidence="3" id="KW-0812">Transmembrane</keyword>
<dbReference type="AlphaFoldDB" id="A0A2C5Z968"/>
<dbReference type="SUPFAM" id="SSF53448">
    <property type="entry name" value="Nucleotide-diphospho-sugar transferases"/>
    <property type="match status" value="1"/>
</dbReference>
<accession>A0A2C5Z968</accession>
<evidence type="ECO:0008006" key="7">
    <source>
        <dbReference type="Google" id="ProtNLM"/>
    </source>
</evidence>
<feature type="signal peptide" evidence="4">
    <location>
        <begin position="1"/>
        <end position="26"/>
    </location>
</feature>
<gene>
    <name evidence="5" type="ORF">CDD80_2168</name>
</gene>
<keyword evidence="2" id="KW-0808">Transferase</keyword>
<sequence>MAPLMRWSSRKAAALVFLSLVLLLVGHQVSYISDIDLANRLPDSLQVVSQCSATSQDDNAGIPKRIHQIWKTSNVSSYPIEATHAAWKSMFEPADYTVKLWAEADIVNLIAAKYPWLLSTYQGYSQNIQRADVARLVVLHAEGGIYADLDVHPISPQELSCWRHLGLQALFAPTSGTQGISNHFVMADKGAAFLQWALHEAKRRGGASSRRIIFPYLQVFWSTGPLMVNSAYRSYVSHMGQADKPVGVAEERYGGSVVRHAAGRSWHKSDGLFLNYVADRVGVGSSYIVIVAPVLILALAAILARRYFKAGMLASRDGPLSPIIDRIQAFKDRP</sequence>